<dbReference type="OrthoDB" id="8687530at2"/>
<dbReference type="Proteomes" id="UP000293433">
    <property type="component" value="Unassembled WGS sequence"/>
</dbReference>
<organism evidence="1 2">
    <name type="scientific">Sphaerotilus mobilis</name>
    <dbReference type="NCBI Taxonomy" id="47994"/>
    <lineage>
        <taxon>Bacteria</taxon>
        <taxon>Pseudomonadati</taxon>
        <taxon>Pseudomonadota</taxon>
        <taxon>Betaproteobacteria</taxon>
        <taxon>Burkholderiales</taxon>
        <taxon>Sphaerotilaceae</taxon>
        <taxon>Sphaerotilus</taxon>
    </lineage>
</organism>
<reference evidence="1 2" key="1">
    <citation type="submission" date="2019-02" db="EMBL/GenBank/DDBJ databases">
        <title>Genomic Encyclopedia of Type Strains, Phase IV (KMG-IV): sequencing the most valuable type-strain genomes for metagenomic binning, comparative biology and taxonomic classification.</title>
        <authorList>
            <person name="Goeker M."/>
        </authorList>
    </citation>
    <scope>NUCLEOTIDE SEQUENCE [LARGE SCALE GENOMIC DNA]</scope>
    <source>
        <strain evidence="1 2">DSM 10617</strain>
    </source>
</reference>
<protein>
    <submittedName>
        <fullName evidence="1">Uncharacterized protein</fullName>
    </submittedName>
</protein>
<proteinExistence type="predicted"/>
<accession>A0A4Q7LQV2</accession>
<dbReference type="RefSeq" id="WP_130481482.1">
    <property type="nucleotide sequence ID" value="NZ_SGWV01000008.1"/>
</dbReference>
<comment type="caution">
    <text evidence="1">The sequence shown here is derived from an EMBL/GenBank/DDBJ whole genome shotgun (WGS) entry which is preliminary data.</text>
</comment>
<gene>
    <name evidence="1" type="ORF">EV685_1637</name>
</gene>
<name>A0A4Q7LQV2_9BURK</name>
<dbReference type="AlphaFoldDB" id="A0A4Q7LQV2"/>
<sequence length="75" mass="8342">MSHPSHDAAAVTATHYEIRFQSLYDSGRGLSFPCDAQGRVGEEHLSERARLAYRRAQSLVGREYATPAVQLSDLH</sequence>
<keyword evidence="2" id="KW-1185">Reference proteome</keyword>
<dbReference type="EMBL" id="SGWV01000008">
    <property type="protein sequence ID" value="RZS57074.1"/>
    <property type="molecule type" value="Genomic_DNA"/>
</dbReference>
<evidence type="ECO:0000313" key="1">
    <source>
        <dbReference type="EMBL" id="RZS57074.1"/>
    </source>
</evidence>
<evidence type="ECO:0000313" key="2">
    <source>
        <dbReference type="Proteomes" id="UP000293433"/>
    </source>
</evidence>